<dbReference type="PIRSF" id="PIRSF000332">
    <property type="entry name" value="FMO"/>
    <property type="match status" value="1"/>
</dbReference>
<evidence type="ECO:0000256" key="7">
    <source>
        <dbReference type="ARBA" id="ARBA00035159"/>
    </source>
</evidence>
<dbReference type="SUPFAM" id="SSF51905">
    <property type="entry name" value="FAD/NAD(P)-binding domain"/>
    <property type="match status" value="3"/>
</dbReference>
<keyword evidence="5" id="KW-0560">Oxidoreductase</keyword>
<evidence type="ECO:0000256" key="6">
    <source>
        <dbReference type="ARBA" id="ARBA00034528"/>
    </source>
</evidence>
<name>A0A1T5AZZ7_9SPHN</name>
<dbReference type="PANTHER" id="PTHR23023">
    <property type="entry name" value="DIMETHYLANILINE MONOOXYGENASE"/>
    <property type="match status" value="1"/>
</dbReference>
<evidence type="ECO:0000313" key="8">
    <source>
        <dbReference type="EMBL" id="SKB40409.1"/>
    </source>
</evidence>
<sequence>MIRSIGIVGCGLAGLVTAKTLKQFGFDVLLFEKEADIGGVWSASRRYPGLTTQNPRETYAFADFPMPASYPEWPTGAQVQAYLESYVDHFGLRDAIRLNSEVLSARPVADGWALVTRDAASGATSDRQVDYLIVCNGIFSIPAIPPFEGADAFVEAGGHILHTSQFTDVGLARGRNVIVVGYGKSSCDAAVAISGVAATTTVVARHLIWKIPKKLAKLVNFKHLFLNRLGEGLFPYIRIRGFEKFLHGPGRPLRNLMMRTVQFVISRQLGLKKIGLEPPGKLETIARSTVSLVTDGFYEKIAAGEIGFHKAEIASLRPGEARLTDGTTIPAGVIVCGTGWHQRCDFLAPDVLAKVTDSQGNFRLYRSMLPVGVPRLAFNGYNSSFFSQLNAEIGAFWIADMLRGGVTLPDDAAQNAYVDERLAWMEARTDGKHSKGTNIIPFSVHHIDELLREIDLELPVTTRIKHWFVAIDAADYAGLLPRLLKRHGFSGASSTMARGRKYGSA</sequence>
<dbReference type="PRINTS" id="PR00370">
    <property type="entry name" value="FMOXYGENASE"/>
</dbReference>
<dbReference type="Gene3D" id="3.50.50.60">
    <property type="entry name" value="FAD/NAD(P)-binding domain"/>
    <property type="match status" value="2"/>
</dbReference>
<dbReference type="InterPro" id="IPR000960">
    <property type="entry name" value="Flavin_mOase"/>
</dbReference>
<dbReference type="InterPro" id="IPR050346">
    <property type="entry name" value="FMO-like"/>
</dbReference>
<dbReference type="Pfam" id="PF00743">
    <property type="entry name" value="FMO-like"/>
    <property type="match status" value="1"/>
</dbReference>
<dbReference type="GO" id="GO:0050661">
    <property type="term" value="F:NADP binding"/>
    <property type="evidence" value="ECO:0007669"/>
    <property type="project" value="InterPro"/>
</dbReference>
<organism evidence="8 9">
    <name type="scientific">Rhizorhabdus histidinilytica</name>
    <dbReference type="NCBI Taxonomy" id="439228"/>
    <lineage>
        <taxon>Bacteria</taxon>
        <taxon>Pseudomonadati</taxon>
        <taxon>Pseudomonadota</taxon>
        <taxon>Alphaproteobacteria</taxon>
        <taxon>Sphingomonadales</taxon>
        <taxon>Sphingomonadaceae</taxon>
        <taxon>Rhizorhabdus</taxon>
    </lineage>
</organism>
<dbReference type="OrthoDB" id="312624at2"/>
<dbReference type="GO" id="GO:0050660">
    <property type="term" value="F:flavin adenine dinucleotide binding"/>
    <property type="evidence" value="ECO:0007669"/>
    <property type="project" value="InterPro"/>
</dbReference>
<dbReference type="RefSeq" id="WP_079647094.1">
    <property type="nucleotide sequence ID" value="NZ_FUYM01000002.1"/>
</dbReference>
<keyword evidence="4" id="KW-0521">NADP</keyword>
<evidence type="ECO:0000256" key="4">
    <source>
        <dbReference type="ARBA" id="ARBA00022857"/>
    </source>
</evidence>
<accession>A0A1T5AZZ7</accession>
<evidence type="ECO:0000256" key="1">
    <source>
        <dbReference type="ARBA" id="ARBA00009183"/>
    </source>
</evidence>
<evidence type="ECO:0000256" key="5">
    <source>
        <dbReference type="ARBA" id="ARBA00023002"/>
    </source>
</evidence>
<protein>
    <recommendedName>
        <fullName evidence="7">Trimethylamine monooxygenase</fullName>
        <ecNumber evidence="6">1.14.13.148</ecNumber>
    </recommendedName>
</protein>
<dbReference type="GO" id="GO:0004499">
    <property type="term" value="F:N,N-dimethylaniline monooxygenase activity"/>
    <property type="evidence" value="ECO:0007669"/>
    <property type="project" value="InterPro"/>
</dbReference>
<proteinExistence type="inferred from homology"/>
<dbReference type="EMBL" id="FUYM01000002">
    <property type="protein sequence ID" value="SKB40409.1"/>
    <property type="molecule type" value="Genomic_DNA"/>
</dbReference>
<dbReference type="Proteomes" id="UP000189818">
    <property type="component" value="Unassembled WGS sequence"/>
</dbReference>
<evidence type="ECO:0000256" key="3">
    <source>
        <dbReference type="ARBA" id="ARBA00022827"/>
    </source>
</evidence>
<dbReference type="STRING" id="439228.SAMN06295920_102347"/>
<keyword evidence="2" id="KW-0285">Flavoprotein</keyword>
<dbReference type="AlphaFoldDB" id="A0A1T5AZZ7"/>
<comment type="similarity">
    <text evidence="1">Belongs to the FMO family.</text>
</comment>
<dbReference type="EC" id="1.14.13.148" evidence="6"/>
<dbReference type="InterPro" id="IPR036188">
    <property type="entry name" value="FAD/NAD-bd_sf"/>
</dbReference>
<keyword evidence="9" id="KW-1185">Reference proteome</keyword>
<gene>
    <name evidence="8" type="ORF">SAMN06295920_102347</name>
</gene>
<keyword evidence="3" id="KW-0274">FAD</keyword>
<evidence type="ECO:0000313" key="9">
    <source>
        <dbReference type="Proteomes" id="UP000189818"/>
    </source>
</evidence>
<reference evidence="9" key="1">
    <citation type="submission" date="2017-02" db="EMBL/GenBank/DDBJ databases">
        <authorList>
            <person name="Varghese N."/>
            <person name="Submissions S."/>
        </authorList>
    </citation>
    <scope>NUCLEOTIDE SEQUENCE [LARGE SCALE GENOMIC DNA]</scope>
    <source>
        <strain evidence="9">UM2</strain>
    </source>
</reference>
<dbReference type="GO" id="GO:0034899">
    <property type="term" value="F:trimethylamine monooxygenase activity"/>
    <property type="evidence" value="ECO:0007669"/>
    <property type="project" value="UniProtKB-EC"/>
</dbReference>
<evidence type="ECO:0000256" key="2">
    <source>
        <dbReference type="ARBA" id="ARBA00022630"/>
    </source>
</evidence>
<dbReference type="InterPro" id="IPR020946">
    <property type="entry name" value="Flavin_mOase-like"/>
</dbReference>